<protein>
    <recommendedName>
        <fullName evidence="2">PAP/OAS1 substrate-binding-related domain-containing protein</fullName>
    </recommendedName>
</protein>
<feature type="region of interest" description="Disordered" evidence="1">
    <location>
        <begin position="576"/>
        <end position="636"/>
    </location>
</feature>
<accession>A0A0L9UCM3</accession>
<dbReference type="OMA" id="NYASIWG"/>
<reference evidence="4" key="1">
    <citation type="journal article" date="2015" name="Proc. Natl. Acad. Sci. U.S.A.">
        <title>Genome sequencing of adzuki bean (Vigna angularis) provides insight into high starch and low fat accumulation and domestication.</title>
        <authorList>
            <person name="Yang K."/>
            <person name="Tian Z."/>
            <person name="Chen C."/>
            <person name="Luo L."/>
            <person name="Zhao B."/>
            <person name="Wang Z."/>
            <person name="Yu L."/>
            <person name="Li Y."/>
            <person name="Sun Y."/>
            <person name="Li W."/>
            <person name="Chen Y."/>
            <person name="Li Y."/>
            <person name="Zhang Y."/>
            <person name="Ai D."/>
            <person name="Zhao J."/>
            <person name="Shang C."/>
            <person name="Ma Y."/>
            <person name="Wu B."/>
            <person name="Wang M."/>
            <person name="Gao L."/>
            <person name="Sun D."/>
            <person name="Zhang P."/>
            <person name="Guo F."/>
            <person name="Wang W."/>
            <person name="Li Y."/>
            <person name="Wang J."/>
            <person name="Varshney R.K."/>
            <person name="Wang J."/>
            <person name="Ling H.Q."/>
            <person name="Wan P."/>
        </authorList>
    </citation>
    <scope>NUCLEOTIDE SEQUENCE</scope>
    <source>
        <strain evidence="4">cv. Jingnong 6</strain>
    </source>
</reference>
<dbReference type="SUPFAM" id="SSF81301">
    <property type="entry name" value="Nucleotidyltransferase"/>
    <property type="match status" value="1"/>
</dbReference>
<evidence type="ECO:0000313" key="4">
    <source>
        <dbReference type="Proteomes" id="UP000053144"/>
    </source>
</evidence>
<gene>
    <name evidence="3" type="ORF">LR48_Vigan04g087800</name>
</gene>
<name>A0A0L9UCM3_PHAAN</name>
<feature type="compositionally biased region" description="Polar residues" evidence="1">
    <location>
        <begin position="612"/>
        <end position="622"/>
    </location>
</feature>
<feature type="domain" description="PAP/OAS1 substrate-binding-related" evidence="2">
    <location>
        <begin position="177"/>
        <end position="368"/>
    </location>
</feature>
<evidence type="ECO:0000313" key="3">
    <source>
        <dbReference type="EMBL" id="KOM40680.1"/>
    </source>
</evidence>
<dbReference type="SUPFAM" id="SSF81631">
    <property type="entry name" value="PAP/OAS1 substrate-binding domain"/>
    <property type="match status" value="1"/>
</dbReference>
<dbReference type="AlphaFoldDB" id="A0A0L9UCM3"/>
<dbReference type="EMBL" id="CM003374">
    <property type="protein sequence ID" value="KOM40680.1"/>
    <property type="molecule type" value="Genomic_DNA"/>
</dbReference>
<dbReference type="Pfam" id="PF26180">
    <property type="entry name" value="PAP-OAS1"/>
    <property type="match status" value="1"/>
</dbReference>
<evidence type="ECO:0000259" key="2">
    <source>
        <dbReference type="Pfam" id="PF26180"/>
    </source>
</evidence>
<feature type="region of interest" description="Disordered" evidence="1">
    <location>
        <begin position="421"/>
        <end position="442"/>
    </location>
</feature>
<dbReference type="InterPro" id="IPR058921">
    <property type="entry name" value="PAP/OAS1-rel"/>
</dbReference>
<dbReference type="CDD" id="cd05402">
    <property type="entry name" value="NT_PAP_TUTase"/>
    <property type="match status" value="1"/>
</dbReference>
<dbReference type="Gramene" id="KOM40680">
    <property type="protein sequence ID" value="KOM40680"/>
    <property type="gene ID" value="LR48_Vigan04g087800"/>
</dbReference>
<dbReference type="InterPro" id="IPR043519">
    <property type="entry name" value="NT_sf"/>
</dbReference>
<dbReference type="InterPro" id="IPR058920">
    <property type="entry name" value="PAP-OAS1-bd-rel"/>
</dbReference>
<evidence type="ECO:0000256" key="1">
    <source>
        <dbReference type="SAM" id="MobiDB-lite"/>
    </source>
</evidence>
<dbReference type="Gene3D" id="1.10.1410.10">
    <property type="match status" value="1"/>
</dbReference>
<dbReference type="Gene3D" id="3.30.460.10">
    <property type="entry name" value="Beta Polymerase, domain 2"/>
    <property type="match status" value="1"/>
</dbReference>
<dbReference type="STRING" id="3914.A0A0L9UCM3"/>
<dbReference type="Proteomes" id="UP000053144">
    <property type="component" value="Chromosome 4"/>
</dbReference>
<sequence>MDDKNENLLPPSQLLSIDEEIWKMVEERAQEILWTIEPNLLSEENRKDVIDYVRSLIGDYYGAHVLTFGSVPLKTYLPDGDIDLTALSHEDTEEDLAITVCSILEREDDPEYQIKDIQHIPAQDICQLHGLPLLCFDDELQVQLVKCTVKNIPVDISFNQRIGFYTIHFLEQVDQLVGKNHLFKRSIILIKAWCYYESRILGAHHGLLSTYAIEILVLYIVNRFHSSLRGPLEVLYIFLDYYGSFDWDHNYASIWGPKALSSLPEIVETPECDQSGFLLQKEFLKNHRDMCSSSIRASETVTPEFPVKQMNILDPLRNDNNVGRCVNLANLHRIRLALSYGGRRLKQALTLPGENMGSALEKFFFCTLERNGKGERADVDIPVCPFGTGRSEGSVLDGDHASYYFDSQYVQQYPNYSMPVTTVHSNSPSPPSHDDKPALSTQQNWSEGDFLTSQQNWSMFYQSARNVYIPGPTLYHPTYSLDEGVKSRGTGTYIPDLNYYSYWDIRVNENWPRKIPIVKNNAYPKSPPTEQLVEEVHSETNLNANSTPFEFTKEDFPLLPGIPKATLPKQAQASASLAKACSETDKGGHSMLSEHSSEDLSPLLPCFRKDTQPTQAQDSTPLENAHTETDMGSNSQSFVLSNEDFPLLPKVSSETRKDGKSKSFELSKKDFPLLRSSLKIVPSESAKLTKQAKSFSSSKLKNMEFGTFKYSDPLKVQSLPTKSKKEDCGVSLSQKTVMVVPKVASKRQEESHQKMG</sequence>
<proteinExistence type="predicted"/>
<dbReference type="PANTHER" id="PTHR45979">
    <property type="entry name" value="PAP/OAS1 SUBSTRATE-BINDING DOMAIN SUPERFAMILY"/>
    <property type="match status" value="1"/>
</dbReference>
<organism evidence="3 4">
    <name type="scientific">Phaseolus angularis</name>
    <name type="common">Azuki bean</name>
    <name type="synonym">Vigna angularis</name>
    <dbReference type="NCBI Taxonomy" id="3914"/>
    <lineage>
        <taxon>Eukaryota</taxon>
        <taxon>Viridiplantae</taxon>
        <taxon>Streptophyta</taxon>
        <taxon>Embryophyta</taxon>
        <taxon>Tracheophyta</taxon>
        <taxon>Spermatophyta</taxon>
        <taxon>Magnoliopsida</taxon>
        <taxon>eudicotyledons</taxon>
        <taxon>Gunneridae</taxon>
        <taxon>Pentapetalae</taxon>
        <taxon>rosids</taxon>
        <taxon>fabids</taxon>
        <taxon>Fabales</taxon>
        <taxon>Fabaceae</taxon>
        <taxon>Papilionoideae</taxon>
        <taxon>50 kb inversion clade</taxon>
        <taxon>NPAAA clade</taxon>
        <taxon>indigoferoid/millettioid clade</taxon>
        <taxon>Phaseoleae</taxon>
        <taxon>Vigna</taxon>
    </lineage>
</organism>
<dbReference type="PANTHER" id="PTHR45979:SF6">
    <property type="entry name" value="NUCLEOTIDYLTRANSFERASE DOMAIN PROTEIN"/>
    <property type="match status" value="1"/>
</dbReference>